<feature type="signal peptide" evidence="1">
    <location>
        <begin position="1"/>
        <end position="22"/>
    </location>
</feature>
<evidence type="ECO:0000256" key="1">
    <source>
        <dbReference type="SAM" id="SignalP"/>
    </source>
</evidence>
<accession>A0ABW5NBP3</accession>
<protein>
    <submittedName>
        <fullName evidence="2">DUF1223 domain-containing protein</fullName>
    </submittedName>
</protein>
<dbReference type="EMBL" id="JBHULX010000039">
    <property type="protein sequence ID" value="MFD2592482.1"/>
    <property type="molecule type" value="Genomic_DNA"/>
</dbReference>
<keyword evidence="1" id="KW-0732">Signal</keyword>
<proteinExistence type="predicted"/>
<evidence type="ECO:0000313" key="3">
    <source>
        <dbReference type="Proteomes" id="UP001597459"/>
    </source>
</evidence>
<reference evidence="3" key="1">
    <citation type="journal article" date="2019" name="Int. J. Syst. Evol. Microbiol.">
        <title>The Global Catalogue of Microorganisms (GCM) 10K type strain sequencing project: providing services to taxonomists for standard genome sequencing and annotation.</title>
        <authorList>
            <consortium name="The Broad Institute Genomics Platform"/>
            <consortium name="The Broad Institute Genome Sequencing Center for Infectious Disease"/>
            <person name="Wu L."/>
            <person name="Ma J."/>
        </authorList>
    </citation>
    <scope>NUCLEOTIDE SEQUENCE [LARGE SCALE GENOMIC DNA]</scope>
    <source>
        <strain evidence="3">KCTC 42423</strain>
    </source>
</reference>
<keyword evidence="3" id="KW-1185">Reference proteome</keyword>
<gene>
    <name evidence="2" type="ORF">ACFSTE_16715</name>
</gene>
<dbReference type="PANTHER" id="PTHR36057">
    <property type="match status" value="1"/>
</dbReference>
<sequence length="243" mass="27671">MYIKKLLICIGSIVLMSYQSVAQEEKPFVLLELFTSQGCSSCPPADDLLKQITKVYKNENVYALSYHVDYWNRLGWKDPFSKEVYTDYQREYAYEWNSRSVYTPQLVVNGTAHFVGSDSKKAEQSIAQFLSRKPDTGIDLKVTKLSDEEIKVTYSTVNTTDKDKIAIVLVVENRTTTVVRGENRNRTLENSNIVAYKKTTSELEGECIIVIPDWVTTKDKLAIVGFTQNPKLKITAAAREQLQ</sequence>
<dbReference type="Gene3D" id="3.40.30.10">
    <property type="entry name" value="Glutaredoxin"/>
    <property type="match status" value="1"/>
</dbReference>
<name>A0ABW5NBP3_9FLAO</name>
<dbReference type="SUPFAM" id="SSF52833">
    <property type="entry name" value="Thioredoxin-like"/>
    <property type="match status" value="1"/>
</dbReference>
<feature type="chain" id="PRO_5045458745" evidence="1">
    <location>
        <begin position="23"/>
        <end position="243"/>
    </location>
</feature>
<organism evidence="2 3">
    <name type="scientific">Aquimarina hainanensis</name>
    <dbReference type="NCBI Taxonomy" id="1578017"/>
    <lineage>
        <taxon>Bacteria</taxon>
        <taxon>Pseudomonadati</taxon>
        <taxon>Bacteroidota</taxon>
        <taxon>Flavobacteriia</taxon>
        <taxon>Flavobacteriales</taxon>
        <taxon>Flavobacteriaceae</taxon>
        <taxon>Aquimarina</taxon>
    </lineage>
</organism>
<dbReference type="Proteomes" id="UP001597459">
    <property type="component" value="Unassembled WGS sequence"/>
</dbReference>
<dbReference type="Pfam" id="PF06764">
    <property type="entry name" value="DUF1223"/>
    <property type="match status" value="1"/>
</dbReference>
<dbReference type="InterPro" id="IPR036249">
    <property type="entry name" value="Thioredoxin-like_sf"/>
</dbReference>
<comment type="caution">
    <text evidence="2">The sequence shown here is derived from an EMBL/GenBank/DDBJ whole genome shotgun (WGS) entry which is preliminary data.</text>
</comment>
<evidence type="ECO:0000313" key="2">
    <source>
        <dbReference type="EMBL" id="MFD2592482.1"/>
    </source>
</evidence>
<dbReference type="RefSeq" id="WP_378254508.1">
    <property type="nucleotide sequence ID" value="NZ_JBHSJV010000001.1"/>
</dbReference>
<dbReference type="InterPro" id="IPR010634">
    <property type="entry name" value="DUF1223"/>
</dbReference>
<dbReference type="PANTHER" id="PTHR36057:SF1">
    <property type="entry name" value="LIPOPROTEIN LIPID ATTACHMENT SITE-LIKE PROTEIN, PUTATIVE (DUF1223)-RELATED"/>
    <property type="match status" value="1"/>
</dbReference>